<evidence type="ECO:0000256" key="2">
    <source>
        <dbReference type="ARBA" id="ARBA00004377"/>
    </source>
</evidence>
<name>A0A5J6LHE7_9GAMM</name>
<keyword evidence="9 12" id="KW-0201">Cytochrome c-type biogenesis</keyword>
<evidence type="ECO:0000256" key="12">
    <source>
        <dbReference type="RuleBase" id="RU363101"/>
    </source>
</evidence>
<evidence type="ECO:0000256" key="8">
    <source>
        <dbReference type="ARBA" id="ARBA00022692"/>
    </source>
</evidence>
<feature type="transmembrane region" description="Helical" evidence="12">
    <location>
        <begin position="20"/>
        <end position="40"/>
    </location>
</feature>
<evidence type="ECO:0000256" key="9">
    <source>
        <dbReference type="ARBA" id="ARBA00022748"/>
    </source>
</evidence>
<evidence type="ECO:0000256" key="7">
    <source>
        <dbReference type="ARBA" id="ARBA00022519"/>
    </source>
</evidence>
<organism evidence="13 14">
    <name type="scientific">Nitrincola iocasae</name>
    <dbReference type="NCBI Taxonomy" id="2614693"/>
    <lineage>
        <taxon>Bacteria</taxon>
        <taxon>Pseudomonadati</taxon>
        <taxon>Pseudomonadota</taxon>
        <taxon>Gammaproteobacteria</taxon>
        <taxon>Oceanospirillales</taxon>
        <taxon>Oceanospirillaceae</taxon>
        <taxon>Nitrincola</taxon>
    </lineage>
</organism>
<keyword evidence="8 12" id="KW-0812">Transmembrane</keyword>
<dbReference type="InterPro" id="IPR007078">
    <property type="entry name" value="Haem_export_protD_CcmD"/>
</dbReference>
<evidence type="ECO:0000256" key="4">
    <source>
        <dbReference type="ARBA" id="ARBA00016461"/>
    </source>
</evidence>
<keyword evidence="6 12" id="KW-1003">Cell membrane</keyword>
<keyword evidence="11 12" id="KW-0472">Membrane</keyword>
<evidence type="ECO:0000313" key="14">
    <source>
        <dbReference type="Proteomes" id="UP000325606"/>
    </source>
</evidence>
<comment type="similarity">
    <text evidence="3 12">Belongs to the CcmD/CycX/HelD family.</text>
</comment>
<dbReference type="InterPro" id="IPR052075">
    <property type="entry name" value="Heme_exporter_D"/>
</dbReference>
<keyword evidence="7 12" id="KW-0997">Cell inner membrane</keyword>
<dbReference type="GO" id="GO:0015886">
    <property type="term" value="P:heme transport"/>
    <property type="evidence" value="ECO:0007669"/>
    <property type="project" value="InterPro"/>
</dbReference>
<keyword evidence="14" id="KW-1185">Reference proteome</keyword>
<dbReference type="Pfam" id="PF04995">
    <property type="entry name" value="CcmD"/>
    <property type="match status" value="1"/>
</dbReference>
<evidence type="ECO:0000256" key="10">
    <source>
        <dbReference type="ARBA" id="ARBA00022989"/>
    </source>
</evidence>
<dbReference type="PANTHER" id="PTHR37531">
    <property type="entry name" value="HEME EXPORTER PROTEIN D"/>
    <property type="match status" value="1"/>
</dbReference>
<evidence type="ECO:0000256" key="1">
    <source>
        <dbReference type="ARBA" id="ARBA00002442"/>
    </source>
</evidence>
<reference evidence="13 14" key="1">
    <citation type="submission" date="2019-09" db="EMBL/GenBank/DDBJ databases">
        <title>Nitrincola iocasae sp. nov., a bacterium isolated from the sediment collected at a cold seep field in South China Sea.</title>
        <authorList>
            <person name="Zhang H."/>
            <person name="Wang H."/>
            <person name="Li C."/>
        </authorList>
    </citation>
    <scope>NUCLEOTIDE SEQUENCE [LARGE SCALE GENOMIC DNA]</scope>
    <source>
        <strain evidence="13 14">KXZD1103</strain>
    </source>
</reference>
<keyword evidence="5 12" id="KW-0813">Transport</keyword>
<evidence type="ECO:0000256" key="5">
    <source>
        <dbReference type="ARBA" id="ARBA00022448"/>
    </source>
</evidence>
<evidence type="ECO:0000256" key="3">
    <source>
        <dbReference type="ARBA" id="ARBA00008741"/>
    </source>
</evidence>
<protein>
    <recommendedName>
        <fullName evidence="4 12">Heme exporter protein D</fullName>
    </recommendedName>
</protein>
<dbReference type="NCBIfam" id="TIGR03141">
    <property type="entry name" value="cytochro_ccmD"/>
    <property type="match status" value="1"/>
</dbReference>
<sequence>MSFDSFSDFLAMGGHGLYVWSSYALGLVVLLANVISPMMTRKRLFAEQLRRIRREETKS</sequence>
<keyword evidence="10 12" id="KW-1133">Transmembrane helix</keyword>
<dbReference type="RefSeq" id="WP_151057190.1">
    <property type="nucleotide sequence ID" value="NZ_CP044222.1"/>
</dbReference>
<comment type="function">
    <text evidence="1 12">Required for the export of heme to the periplasm for the biogenesis of c-type cytochromes.</text>
</comment>
<comment type="subcellular location">
    <subcellularLocation>
        <location evidence="2 12">Cell inner membrane</location>
        <topology evidence="2 12">Single-pass membrane protein</topology>
    </subcellularLocation>
</comment>
<dbReference type="EMBL" id="CP044222">
    <property type="protein sequence ID" value="QEW07601.1"/>
    <property type="molecule type" value="Genomic_DNA"/>
</dbReference>
<proteinExistence type="inferred from homology"/>
<dbReference type="GO" id="GO:1903607">
    <property type="term" value="P:cytochrome c biosynthetic process"/>
    <property type="evidence" value="ECO:0007669"/>
    <property type="project" value="TreeGrafter"/>
</dbReference>
<evidence type="ECO:0000313" key="13">
    <source>
        <dbReference type="EMBL" id="QEW07601.1"/>
    </source>
</evidence>
<dbReference type="GO" id="GO:0017004">
    <property type="term" value="P:cytochrome complex assembly"/>
    <property type="evidence" value="ECO:0007669"/>
    <property type="project" value="UniProtKB-KW"/>
</dbReference>
<gene>
    <name evidence="13" type="primary">ccmD</name>
    <name evidence="13" type="ORF">F5I99_14430</name>
</gene>
<evidence type="ECO:0000256" key="11">
    <source>
        <dbReference type="ARBA" id="ARBA00023136"/>
    </source>
</evidence>
<dbReference type="PANTHER" id="PTHR37531:SF1">
    <property type="entry name" value="HEME EXPORTER PROTEIN D"/>
    <property type="match status" value="1"/>
</dbReference>
<dbReference type="Proteomes" id="UP000325606">
    <property type="component" value="Chromosome"/>
</dbReference>
<accession>A0A5J6LHE7</accession>
<dbReference type="GO" id="GO:0005886">
    <property type="term" value="C:plasma membrane"/>
    <property type="evidence" value="ECO:0007669"/>
    <property type="project" value="UniProtKB-SubCell"/>
</dbReference>
<dbReference type="AlphaFoldDB" id="A0A5J6LHE7"/>
<evidence type="ECO:0000256" key="6">
    <source>
        <dbReference type="ARBA" id="ARBA00022475"/>
    </source>
</evidence>
<dbReference type="KEGG" id="nik:F5I99_14430"/>